<organism evidence="3 4">
    <name type="scientific">Desulfomicrobium apsheronum</name>
    <dbReference type="NCBI Taxonomy" id="52560"/>
    <lineage>
        <taxon>Bacteria</taxon>
        <taxon>Pseudomonadati</taxon>
        <taxon>Thermodesulfobacteriota</taxon>
        <taxon>Desulfovibrionia</taxon>
        <taxon>Desulfovibrionales</taxon>
        <taxon>Desulfomicrobiaceae</taxon>
        <taxon>Desulfomicrobium</taxon>
    </lineage>
</organism>
<dbReference type="SUPFAM" id="SSF49879">
    <property type="entry name" value="SMAD/FHA domain"/>
    <property type="match status" value="1"/>
</dbReference>
<dbReference type="EMBL" id="FORX01000001">
    <property type="protein sequence ID" value="SFJ08248.1"/>
    <property type="molecule type" value="Genomic_DNA"/>
</dbReference>
<keyword evidence="4" id="KW-1185">Reference proteome</keyword>
<dbReference type="CDD" id="cd00060">
    <property type="entry name" value="FHA"/>
    <property type="match status" value="1"/>
</dbReference>
<evidence type="ECO:0000313" key="3">
    <source>
        <dbReference type="EMBL" id="SFJ08248.1"/>
    </source>
</evidence>
<dbReference type="InterPro" id="IPR046883">
    <property type="entry name" value="T6SS_FHA_C"/>
</dbReference>
<dbReference type="STRING" id="52560.SAMN04488082_101275"/>
<evidence type="ECO:0000259" key="2">
    <source>
        <dbReference type="PROSITE" id="PS50006"/>
    </source>
</evidence>
<feature type="region of interest" description="Disordered" evidence="1">
    <location>
        <begin position="197"/>
        <end position="221"/>
    </location>
</feature>
<evidence type="ECO:0000313" key="4">
    <source>
        <dbReference type="Proteomes" id="UP000198635"/>
    </source>
</evidence>
<dbReference type="Gene3D" id="2.60.200.20">
    <property type="match status" value="1"/>
</dbReference>
<dbReference type="Pfam" id="PF20232">
    <property type="entry name" value="T6SS_FHA_C"/>
    <property type="match status" value="1"/>
</dbReference>
<dbReference type="InterPro" id="IPR008984">
    <property type="entry name" value="SMAD_FHA_dom_sf"/>
</dbReference>
<proteinExistence type="predicted"/>
<dbReference type="OrthoDB" id="151099at2"/>
<accession>A0A1I3NFW9</accession>
<dbReference type="InterPro" id="IPR000253">
    <property type="entry name" value="FHA_dom"/>
</dbReference>
<dbReference type="Proteomes" id="UP000198635">
    <property type="component" value="Unassembled WGS sequence"/>
</dbReference>
<reference evidence="4" key="1">
    <citation type="submission" date="2016-10" db="EMBL/GenBank/DDBJ databases">
        <authorList>
            <person name="Varghese N."/>
            <person name="Submissions S."/>
        </authorList>
    </citation>
    <scope>NUCLEOTIDE SEQUENCE [LARGE SCALE GENOMIC DNA]</scope>
    <source>
        <strain evidence="4">DSM 5918</strain>
    </source>
</reference>
<sequence length="447" mass="49280">MELMFEIISRQKFSANFPTSHVFSEAGGFIGRSDECEWILPDRGRRISRKHAIISCDGHAFYIEDVSRNGIFTQPGTMPLERGAQHKIEHGNSYIIGIYSFQARLLHRPDAYIEPRAGENFLLPADNMLSSDPLIALEQQENFEVKRRLGYYDDLLGETMQGQGDSPADHNSVATDSLCHVNMIPESEVIELPEDWDDDTDSALSAAAPAASPATPTASFAAPATPLAAPATSPAVEQGSPTQDRVPVPETDVFFRMLGFSQIPDSPQERERMLGQAAEIILAAVDGLHHCLRNQAECKADLRLPVTTMRLSDNNPLNFTPTSKVALEHLLGPAREGMLPAGKAMLSGFNALHGHHLGLVAGARASIRAVLEKISPKSVEARLECNGPVYFGHKARLWHLFQKMHQALLDDHEGFAALFLHDFARAYDMQIRTLNPLTERSVFKGDL</sequence>
<feature type="domain" description="FHA" evidence="2">
    <location>
        <begin position="28"/>
        <end position="78"/>
    </location>
</feature>
<dbReference type="InterPro" id="IPR017735">
    <property type="entry name" value="T6SS_FHA"/>
</dbReference>
<dbReference type="Pfam" id="PF00498">
    <property type="entry name" value="FHA"/>
    <property type="match status" value="1"/>
</dbReference>
<feature type="compositionally biased region" description="Low complexity" evidence="1">
    <location>
        <begin position="202"/>
        <end position="221"/>
    </location>
</feature>
<gene>
    <name evidence="3" type="ORF">SAMN04488082_101275</name>
</gene>
<protein>
    <submittedName>
        <fullName evidence="3">FHA domain protein</fullName>
    </submittedName>
</protein>
<name>A0A1I3NFW9_9BACT</name>
<dbReference type="AlphaFoldDB" id="A0A1I3NFW9"/>
<dbReference type="PROSITE" id="PS50006">
    <property type="entry name" value="FHA_DOMAIN"/>
    <property type="match status" value="1"/>
</dbReference>
<dbReference type="NCBIfam" id="TIGR03354">
    <property type="entry name" value="VI_FHA"/>
    <property type="match status" value="1"/>
</dbReference>
<dbReference type="SMART" id="SM00240">
    <property type="entry name" value="FHA"/>
    <property type="match status" value="1"/>
</dbReference>
<evidence type="ECO:0000256" key="1">
    <source>
        <dbReference type="SAM" id="MobiDB-lite"/>
    </source>
</evidence>